<dbReference type="PANTHER" id="PTHR34997:SF2">
    <property type="entry name" value="LYSM DOMAIN-CONTAINING PROTEIN-RELATED"/>
    <property type="match status" value="1"/>
</dbReference>
<keyword evidence="8" id="KW-1185">Reference proteome</keyword>
<keyword evidence="2 5" id="KW-0732">Signal</keyword>
<dbReference type="InterPro" id="IPR052210">
    <property type="entry name" value="LysM1-like"/>
</dbReference>
<feature type="domain" description="LysM" evidence="6">
    <location>
        <begin position="309"/>
        <end position="356"/>
    </location>
</feature>
<sequence>MVRLSSISFFLCLSLGISAADIKRRWINGNTATGCSGNSAIEGCEYWVNDIDTGDSCETIKAYFGITKKQFLSWNPSVPQSCALVRGWSYCVAGPDDPVISSSTTATSTPAGTLTYSGTAAPTQSGVFSSCKSYYLVQDSDTCNTIQDKLMTFTLGQFYSWNPSISKGCKGLQVGYYVCIDVTSSASSSSAAATPTIGHQPHQTGIPSNCNSWHFVVKNDSCATIASKFDITNEKFYQMNPATGSTCSNLWLSNYVCVGVSGSSSSSSAMTGAVSTKSATSTSTSSTKSTNSGDTPGPTGSRTVADCVEYYEAQSGDRCWSIVNEKYTYLTQALFTEWNPSLGDACSLVKDQYYCVAIKTAQPMAGTIDTCTSWHLVASDDSCWTIEQKYDVTPAHFNAWNPKVGTDCAGLWLGYYVCVDA</sequence>
<comment type="caution">
    <text evidence="7">The sequence shown here is derived from an EMBL/GenBank/DDBJ whole genome shotgun (WGS) entry which is preliminary data.</text>
</comment>
<evidence type="ECO:0000313" key="8">
    <source>
        <dbReference type="Proteomes" id="UP001152649"/>
    </source>
</evidence>
<feature type="signal peptide" evidence="5">
    <location>
        <begin position="1"/>
        <end position="19"/>
    </location>
</feature>
<keyword evidence="1" id="KW-0147">Chitin-binding</keyword>
<dbReference type="Proteomes" id="UP001152649">
    <property type="component" value="Unassembled WGS sequence"/>
</dbReference>
<dbReference type="GO" id="GO:0008061">
    <property type="term" value="F:chitin binding"/>
    <property type="evidence" value="ECO:0007669"/>
    <property type="project" value="UniProtKB-KW"/>
</dbReference>
<organism evidence="7 8">
    <name type="scientific">Penicillium salamii</name>
    <dbReference type="NCBI Taxonomy" id="1612424"/>
    <lineage>
        <taxon>Eukaryota</taxon>
        <taxon>Fungi</taxon>
        <taxon>Dikarya</taxon>
        <taxon>Ascomycota</taxon>
        <taxon>Pezizomycotina</taxon>
        <taxon>Eurotiomycetes</taxon>
        <taxon>Eurotiomycetidae</taxon>
        <taxon>Eurotiales</taxon>
        <taxon>Aspergillaceae</taxon>
        <taxon>Penicillium</taxon>
    </lineage>
</organism>
<dbReference type="InterPro" id="IPR018392">
    <property type="entry name" value="LysM"/>
</dbReference>
<protein>
    <recommendedName>
        <fullName evidence="6">LysM domain-containing protein</fullName>
    </recommendedName>
</protein>
<gene>
    <name evidence="7" type="ORF">PSALAMII_LOCUS5661</name>
</gene>
<feature type="domain" description="LysM" evidence="6">
    <location>
        <begin position="212"/>
        <end position="258"/>
    </location>
</feature>
<keyword evidence="3" id="KW-0843">Virulence</keyword>
<evidence type="ECO:0000256" key="4">
    <source>
        <dbReference type="SAM" id="MobiDB-lite"/>
    </source>
</evidence>
<evidence type="ECO:0000256" key="5">
    <source>
        <dbReference type="SAM" id="SignalP"/>
    </source>
</evidence>
<feature type="chain" id="PRO_5040838666" description="LysM domain-containing protein" evidence="5">
    <location>
        <begin position="20"/>
        <end position="421"/>
    </location>
</feature>
<name>A0A9W4J9D4_9EURO</name>
<dbReference type="EMBL" id="CAJVPG010000222">
    <property type="protein sequence ID" value="CAG8379893.1"/>
    <property type="molecule type" value="Genomic_DNA"/>
</dbReference>
<evidence type="ECO:0000259" key="6">
    <source>
        <dbReference type="PROSITE" id="PS51782"/>
    </source>
</evidence>
<feature type="domain" description="LysM" evidence="6">
    <location>
        <begin position="373"/>
        <end position="419"/>
    </location>
</feature>
<evidence type="ECO:0000313" key="7">
    <source>
        <dbReference type="EMBL" id="CAG8379893.1"/>
    </source>
</evidence>
<dbReference type="InterPro" id="IPR036779">
    <property type="entry name" value="LysM_dom_sf"/>
</dbReference>
<reference evidence="7" key="1">
    <citation type="submission" date="2021-07" db="EMBL/GenBank/DDBJ databases">
        <authorList>
            <person name="Branca A.L. A."/>
        </authorList>
    </citation>
    <scope>NUCLEOTIDE SEQUENCE</scope>
</reference>
<feature type="domain" description="LysM" evidence="6">
    <location>
        <begin position="133"/>
        <end position="180"/>
    </location>
</feature>
<evidence type="ECO:0000256" key="2">
    <source>
        <dbReference type="ARBA" id="ARBA00022729"/>
    </source>
</evidence>
<dbReference type="PROSITE" id="PS51782">
    <property type="entry name" value="LYSM"/>
    <property type="match status" value="4"/>
</dbReference>
<evidence type="ECO:0000256" key="1">
    <source>
        <dbReference type="ARBA" id="ARBA00022669"/>
    </source>
</evidence>
<dbReference type="Gene3D" id="3.10.350.10">
    <property type="entry name" value="LysM domain"/>
    <property type="match status" value="5"/>
</dbReference>
<proteinExistence type="predicted"/>
<dbReference type="SUPFAM" id="SSF54106">
    <property type="entry name" value="LysM domain"/>
    <property type="match status" value="3"/>
</dbReference>
<dbReference type="CDD" id="cd00118">
    <property type="entry name" value="LysM"/>
    <property type="match status" value="3"/>
</dbReference>
<dbReference type="Pfam" id="PF01476">
    <property type="entry name" value="LysM"/>
    <property type="match status" value="2"/>
</dbReference>
<dbReference type="PANTHER" id="PTHR34997">
    <property type="entry name" value="AM15"/>
    <property type="match status" value="1"/>
</dbReference>
<dbReference type="OrthoDB" id="5361958at2759"/>
<evidence type="ECO:0000256" key="3">
    <source>
        <dbReference type="ARBA" id="ARBA00023026"/>
    </source>
</evidence>
<dbReference type="AlphaFoldDB" id="A0A9W4J9D4"/>
<accession>A0A9W4J9D4</accession>
<feature type="compositionally biased region" description="Low complexity" evidence="4">
    <location>
        <begin position="279"/>
        <end position="295"/>
    </location>
</feature>
<feature type="region of interest" description="Disordered" evidence="4">
    <location>
        <begin position="279"/>
        <end position="300"/>
    </location>
</feature>
<dbReference type="SMART" id="SM00257">
    <property type="entry name" value="LysM"/>
    <property type="match status" value="3"/>
</dbReference>